<evidence type="ECO:0000256" key="1">
    <source>
        <dbReference type="ARBA" id="ARBA00001298"/>
    </source>
</evidence>
<dbReference type="CDD" id="cd00438">
    <property type="entry name" value="cupin_RmlC"/>
    <property type="match status" value="1"/>
</dbReference>
<evidence type="ECO:0000313" key="6">
    <source>
        <dbReference type="EMBL" id="WXB04180.1"/>
    </source>
</evidence>
<dbReference type="SUPFAM" id="SSF51182">
    <property type="entry name" value="RmlC-like cupins"/>
    <property type="match status" value="1"/>
</dbReference>
<dbReference type="InterPro" id="IPR011051">
    <property type="entry name" value="RmlC_Cupin_sf"/>
</dbReference>
<dbReference type="NCBIfam" id="TIGR01221">
    <property type="entry name" value="rmlC"/>
    <property type="match status" value="1"/>
</dbReference>
<name>A0ABZ2L1I1_9BACT</name>
<dbReference type="InterPro" id="IPR000888">
    <property type="entry name" value="RmlC-like"/>
</dbReference>
<dbReference type="EMBL" id="CP089983">
    <property type="protein sequence ID" value="WXB04180.1"/>
    <property type="molecule type" value="Genomic_DNA"/>
</dbReference>
<keyword evidence="7" id="KW-1185">Reference proteome</keyword>
<protein>
    <recommendedName>
        <fullName evidence="4 5">dTDP-4-dehydrorhamnose 3,5-epimerase</fullName>
        <ecNumber evidence="3 5">5.1.3.13</ecNumber>
    </recommendedName>
    <alternativeName>
        <fullName evidence="5">Thymidine diphospho-4-keto-rhamnose 3,5-epimerase</fullName>
    </alternativeName>
</protein>
<proteinExistence type="inferred from homology"/>
<sequence length="176" mass="19824">MKFVPLSLHGAYLIELERLEDERGFFARTWCAREFEAHGLNPRLTQCNLSQNAKRGTLRGMHFQAAPHEEAKLVTCVSGAIHDVIVDLRAGSPTYRQWIAVELRGTGATWRGLYVPEGFAHGFQTLLDDSLVFYQMSEFFAPESARGIRYDDPGLGIEWPIPGPIVSVKDRSYPTL</sequence>
<reference evidence="6" key="1">
    <citation type="submission" date="2021-12" db="EMBL/GenBank/DDBJ databases">
        <title>Discovery of the Pendulisporaceae a myxobacterial family with distinct sporulation behavior and unique specialized metabolism.</title>
        <authorList>
            <person name="Garcia R."/>
            <person name="Popoff A."/>
            <person name="Bader C.D."/>
            <person name="Loehr J."/>
            <person name="Walesch S."/>
            <person name="Walt C."/>
            <person name="Boldt J."/>
            <person name="Bunk B."/>
            <person name="Haeckl F.J.F.P.J."/>
            <person name="Gunesch A.P."/>
            <person name="Birkelbach J."/>
            <person name="Nuebel U."/>
            <person name="Pietschmann T."/>
            <person name="Bach T."/>
            <person name="Mueller R."/>
        </authorList>
    </citation>
    <scope>NUCLEOTIDE SEQUENCE</scope>
    <source>
        <strain evidence="6">MSr11367</strain>
    </source>
</reference>
<comment type="similarity">
    <text evidence="5">Belongs to the dTDP-4-dehydrorhamnose 3,5-epimerase family.</text>
</comment>
<dbReference type="PANTHER" id="PTHR21047">
    <property type="entry name" value="DTDP-6-DEOXY-D-GLUCOSE-3,5 EPIMERASE"/>
    <property type="match status" value="1"/>
</dbReference>
<dbReference type="RefSeq" id="WP_394833816.1">
    <property type="nucleotide sequence ID" value="NZ_CP089929.1"/>
</dbReference>
<gene>
    <name evidence="6" type="primary">rfbC</name>
    <name evidence="6" type="ORF">LVJ94_45650</name>
</gene>
<comment type="subunit">
    <text evidence="5">Homodimer.</text>
</comment>
<keyword evidence="5 6" id="KW-0413">Isomerase</keyword>
<comment type="pathway">
    <text evidence="5">Carbohydrate biosynthesis; dTDP-L-rhamnose biosynthesis.</text>
</comment>
<dbReference type="InterPro" id="IPR014710">
    <property type="entry name" value="RmlC-like_jellyroll"/>
</dbReference>
<dbReference type="PANTHER" id="PTHR21047:SF2">
    <property type="entry name" value="THYMIDINE DIPHOSPHO-4-KETO-RHAMNOSE 3,5-EPIMERASE"/>
    <property type="match status" value="1"/>
</dbReference>
<evidence type="ECO:0000256" key="3">
    <source>
        <dbReference type="ARBA" id="ARBA00012098"/>
    </source>
</evidence>
<accession>A0ABZ2L1I1</accession>
<comment type="function">
    <text evidence="2 5">Catalyzes the epimerization of the C3' and C5'positions of dTDP-6-deoxy-D-xylo-4-hexulose, forming dTDP-6-deoxy-L-lyxo-4-hexulose.</text>
</comment>
<dbReference type="EC" id="5.1.3.13" evidence="3 5"/>
<organism evidence="6 7">
    <name type="scientific">Pendulispora rubella</name>
    <dbReference type="NCBI Taxonomy" id="2741070"/>
    <lineage>
        <taxon>Bacteria</taxon>
        <taxon>Pseudomonadati</taxon>
        <taxon>Myxococcota</taxon>
        <taxon>Myxococcia</taxon>
        <taxon>Myxococcales</taxon>
        <taxon>Sorangiineae</taxon>
        <taxon>Pendulisporaceae</taxon>
        <taxon>Pendulispora</taxon>
    </lineage>
</organism>
<evidence type="ECO:0000256" key="4">
    <source>
        <dbReference type="ARBA" id="ARBA00019595"/>
    </source>
</evidence>
<dbReference type="Gene3D" id="2.60.120.10">
    <property type="entry name" value="Jelly Rolls"/>
    <property type="match status" value="1"/>
</dbReference>
<evidence type="ECO:0000256" key="5">
    <source>
        <dbReference type="RuleBase" id="RU364069"/>
    </source>
</evidence>
<evidence type="ECO:0000256" key="2">
    <source>
        <dbReference type="ARBA" id="ARBA00001997"/>
    </source>
</evidence>
<dbReference type="GO" id="GO:0008830">
    <property type="term" value="F:dTDP-4-dehydrorhamnose 3,5-epimerase activity"/>
    <property type="evidence" value="ECO:0007669"/>
    <property type="project" value="UniProtKB-EC"/>
</dbReference>
<evidence type="ECO:0000313" key="7">
    <source>
        <dbReference type="Proteomes" id="UP001374803"/>
    </source>
</evidence>
<comment type="catalytic activity">
    <reaction evidence="1 5">
        <text>dTDP-4-dehydro-6-deoxy-alpha-D-glucose = dTDP-4-dehydro-beta-L-rhamnose</text>
        <dbReference type="Rhea" id="RHEA:16969"/>
        <dbReference type="ChEBI" id="CHEBI:57649"/>
        <dbReference type="ChEBI" id="CHEBI:62830"/>
        <dbReference type="EC" id="5.1.3.13"/>
    </reaction>
</comment>
<dbReference type="Pfam" id="PF00908">
    <property type="entry name" value="dTDP_sugar_isom"/>
    <property type="match status" value="1"/>
</dbReference>
<dbReference type="Proteomes" id="UP001374803">
    <property type="component" value="Chromosome"/>
</dbReference>